<keyword evidence="1" id="KW-1133">Transmembrane helix</keyword>
<organism evidence="2">
    <name type="scientific">Anguilla anguilla</name>
    <name type="common">European freshwater eel</name>
    <name type="synonym">Muraena anguilla</name>
    <dbReference type="NCBI Taxonomy" id="7936"/>
    <lineage>
        <taxon>Eukaryota</taxon>
        <taxon>Metazoa</taxon>
        <taxon>Chordata</taxon>
        <taxon>Craniata</taxon>
        <taxon>Vertebrata</taxon>
        <taxon>Euteleostomi</taxon>
        <taxon>Actinopterygii</taxon>
        <taxon>Neopterygii</taxon>
        <taxon>Teleostei</taxon>
        <taxon>Anguilliformes</taxon>
        <taxon>Anguillidae</taxon>
        <taxon>Anguilla</taxon>
    </lineage>
</organism>
<reference evidence="2" key="1">
    <citation type="submission" date="2014-11" db="EMBL/GenBank/DDBJ databases">
        <authorList>
            <person name="Amaro Gonzalez C."/>
        </authorList>
    </citation>
    <scope>NUCLEOTIDE SEQUENCE</scope>
</reference>
<name>A0A0E9QB29_ANGAN</name>
<reference evidence="2" key="2">
    <citation type="journal article" date="2015" name="Fish Shellfish Immunol.">
        <title>Early steps in the European eel (Anguilla anguilla)-Vibrio vulnificus interaction in the gills: Role of the RtxA13 toxin.</title>
        <authorList>
            <person name="Callol A."/>
            <person name="Pajuelo D."/>
            <person name="Ebbesson L."/>
            <person name="Teles M."/>
            <person name="MacKenzie S."/>
            <person name="Amaro C."/>
        </authorList>
    </citation>
    <scope>NUCLEOTIDE SEQUENCE</scope>
</reference>
<feature type="transmembrane region" description="Helical" evidence="1">
    <location>
        <begin position="6"/>
        <end position="22"/>
    </location>
</feature>
<keyword evidence="1" id="KW-0812">Transmembrane</keyword>
<sequence>MFWVHYRVGLHIISFFIIYVFTHTHTHTHTQTSLCMSRHVCNKHIRKMDIRII</sequence>
<protein>
    <submittedName>
        <fullName evidence="2">Uncharacterized protein</fullName>
    </submittedName>
</protein>
<dbReference type="EMBL" id="GBXM01095284">
    <property type="protein sequence ID" value="JAH13293.1"/>
    <property type="molecule type" value="Transcribed_RNA"/>
</dbReference>
<keyword evidence="1" id="KW-0472">Membrane</keyword>
<evidence type="ECO:0000313" key="2">
    <source>
        <dbReference type="EMBL" id="JAH13293.1"/>
    </source>
</evidence>
<accession>A0A0E9QB29</accession>
<evidence type="ECO:0000256" key="1">
    <source>
        <dbReference type="SAM" id="Phobius"/>
    </source>
</evidence>
<proteinExistence type="predicted"/>
<dbReference type="AlphaFoldDB" id="A0A0E9QB29"/>